<gene>
    <name evidence="2" type="ORF">CERSUDRAFT_81095</name>
</gene>
<dbReference type="Gene3D" id="1.20.1280.50">
    <property type="match status" value="1"/>
</dbReference>
<evidence type="ECO:0000313" key="2">
    <source>
        <dbReference type="EMBL" id="EMD39719.1"/>
    </source>
</evidence>
<dbReference type="STRING" id="914234.M2PSR5"/>
<keyword evidence="3" id="KW-1185">Reference proteome</keyword>
<dbReference type="EMBL" id="KB445793">
    <property type="protein sequence ID" value="EMD39719.1"/>
    <property type="molecule type" value="Genomic_DNA"/>
</dbReference>
<dbReference type="HOGENOM" id="CLU_443423_0_0_1"/>
<evidence type="ECO:0000313" key="3">
    <source>
        <dbReference type="Proteomes" id="UP000016930"/>
    </source>
</evidence>
<dbReference type="Proteomes" id="UP000016930">
    <property type="component" value="Unassembled WGS sequence"/>
</dbReference>
<evidence type="ECO:0000256" key="1">
    <source>
        <dbReference type="SAM" id="MobiDB-lite"/>
    </source>
</evidence>
<reference evidence="2 3" key="1">
    <citation type="journal article" date="2012" name="Proc. Natl. Acad. Sci. U.S.A.">
        <title>Comparative genomics of Ceriporiopsis subvermispora and Phanerochaete chrysosporium provide insight into selective ligninolysis.</title>
        <authorList>
            <person name="Fernandez-Fueyo E."/>
            <person name="Ruiz-Duenas F.J."/>
            <person name="Ferreira P."/>
            <person name="Floudas D."/>
            <person name="Hibbett D.S."/>
            <person name="Canessa P."/>
            <person name="Larrondo L.F."/>
            <person name="James T.Y."/>
            <person name="Seelenfreund D."/>
            <person name="Lobos S."/>
            <person name="Polanco R."/>
            <person name="Tello M."/>
            <person name="Honda Y."/>
            <person name="Watanabe T."/>
            <person name="Watanabe T."/>
            <person name="Ryu J.S."/>
            <person name="Kubicek C.P."/>
            <person name="Schmoll M."/>
            <person name="Gaskell J."/>
            <person name="Hammel K.E."/>
            <person name="St John F.J."/>
            <person name="Vanden Wymelenberg A."/>
            <person name="Sabat G."/>
            <person name="Splinter BonDurant S."/>
            <person name="Syed K."/>
            <person name="Yadav J.S."/>
            <person name="Doddapaneni H."/>
            <person name="Subramanian V."/>
            <person name="Lavin J.L."/>
            <person name="Oguiza J.A."/>
            <person name="Perez G."/>
            <person name="Pisabarro A.G."/>
            <person name="Ramirez L."/>
            <person name="Santoyo F."/>
            <person name="Master E."/>
            <person name="Coutinho P.M."/>
            <person name="Henrissat B."/>
            <person name="Lombard V."/>
            <person name="Magnuson J.K."/>
            <person name="Kuees U."/>
            <person name="Hori C."/>
            <person name="Igarashi K."/>
            <person name="Samejima M."/>
            <person name="Held B.W."/>
            <person name="Barry K.W."/>
            <person name="LaButti K.M."/>
            <person name="Lapidus A."/>
            <person name="Lindquist E.A."/>
            <person name="Lucas S.M."/>
            <person name="Riley R."/>
            <person name="Salamov A.A."/>
            <person name="Hoffmeister D."/>
            <person name="Schwenk D."/>
            <person name="Hadar Y."/>
            <person name="Yarden O."/>
            <person name="de Vries R.P."/>
            <person name="Wiebenga A."/>
            <person name="Stenlid J."/>
            <person name="Eastwood D."/>
            <person name="Grigoriev I.V."/>
            <person name="Berka R.M."/>
            <person name="Blanchette R.A."/>
            <person name="Kersten P."/>
            <person name="Martinez A.T."/>
            <person name="Vicuna R."/>
            <person name="Cullen D."/>
        </authorList>
    </citation>
    <scope>NUCLEOTIDE SEQUENCE [LARGE SCALE GENOMIC DNA]</scope>
    <source>
        <strain evidence="2 3">B</strain>
    </source>
</reference>
<organism evidence="2 3">
    <name type="scientific">Ceriporiopsis subvermispora (strain B)</name>
    <name type="common">White-rot fungus</name>
    <name type="synonym">Gelatoporia subvermispora</name>
    <dbReference type="NCBI Taxonomy" id="914234"/>
    <lineage>
        <taxon>Eukaryota</taxon>
        <taxon>Fungi</taxon>
        <taxon>Dikarya</taxon>
        <taxon>Basidiomycota</taxon>
        <taxon>Agaricomycotina</taxon>
        <taxon>Agaricomycetes</taxon>
        <taxon>Polyporales</taxon>
        <taxon>Gelatoporiaceae</taxon>
        <taxon>Gelatoporia</taxon>
    </lineage>
</organism>
<dbReference type="OrthoDB" id="2754196at2759"/>
<name>M2PSR5_CERS8</name>
<dbReference type="SUPFAM" id="SSF52047">
    <property type="entry name" value="RNI-like"/>
    <property type="match status" value="1"/>
</dbReference>
<proteinExistence type="predicted"/>
<sequence>MEMDELPLQHLAAMKRFSTLELATMIRARLNDPQSNLGLEQLLHLGIADIHSMFNSFRPATQSLPPEILSMVFHEASAVPLEGLLKQVMEEAGPSRLYEWETHDVPVFVRPWDITRDFQVLFRLSSVCKLWHRVIVQDPNLWTRVNGTVGDAIYHVVKRCKALPLRVHYIRHEDMRTLDPIRRHAYSYKFEELYMCSLSTHIPMRLDHTILSFPAFGLKRLAIDFWGVRDVGNWSQHPVLFKNCSPLLEELTLRRTLWLPANTWPNLTHLCIHNCGSREMSWNFTDMLIWLRGFPKLKELIVHAVHAQLPDDRTAGPAVPLHNLERLVLGELFVHATLFLLRCISIPPSCALRVDIASYLPWQAHLPDLFSLTGMGRFARLRISLGVRVVTVLALNDDTGTRLDLRLPDGAQRPADWAEALLEALPLDTVTLLWLEDLPLAELRALRAARAATCLALASSARGPDEQAAYRVLERLAGDARVLPRLGALSVHLACGAAPELRWALLALAKGRAACGAPLRQLRVTEGELAGEGTGGADAFAPYVAQVEWMRGPGPCIAIPRVGTQAVHRYWPRWSGTGLVTFKERDLLAKRAKERQEQEIQEDEAMDDASEHSSQA</sequence>
<accession>M2PSR5</accession>
<feature type="compositionally biased region" description="Acidic residues" evidence="1">
    <location>
        <begin position="599"/>
        <end position="608"/>
    </location>
</feature>
<protein>
    <submittedName>
        <fullName evidence="2">Uncharacterized protein</fullName>
    </submittedName>
</protein>
<dbReference type="AlphaFoldDB" id="M2PSR5"/>
<feature type="region of interest" description="Disordered" evidence="1">
    <location>
        <begin position="591"/>
        <end position="616"/>
    </location>
</feature>